<feature type="repeat" description="ANK" evidence="5">
    <location>
        <begin position="230"/>
        <end position="262"/>
    </location>
</feature>
<dbReference type="PROSITE" id="PS50088">
    <property type="entry name" value="ANK_REPEAT"/>
    <property type="match status" value="6"/>
</dbReference>
<evidence type="ECO:0000256" key="1">
    <source>
        <dbReference type="ARBA" id="ARBA00004141"/>
    </source>
</evidence>
<dbReference type="SUPFAM" id="SSF48403">
    <property type="entry name" value="Ankyrin repeat"/>
    <property type="match status" value="1"/>
</dbReference>
<dbReference type="PROSITE" id="PS50297">
    <property type="entry name" value="ANK_REP_REGION"/>
    <property type="match status" value="5"/>
</dbReference>
<evidence type="ECO:0000313" key="9">
    <source>
        <dbReference type="EMBL" id="ETV72355.1"/>
    </source>
</evidence>
<dbReference type="InterPro" id="IPR036770">
    <property type="entry name" value="Ankyrin_rpt-contain_sf"/>
</dbReference>
<name>W4FXX8_APHAT</name>
<evidence type="ECO:0000256" key="6">
    <source>
        <dbReference type="SAM" id="Phobius"/>
    </source>
</evidence>
<dbReference type="EMBL" id="KI913154">
    <property type="protein sequence ID" value="ETV72355.1"/>
    <property type="molecule type" value="Genomic_DNA"/>
</dbReference>
<gene>
    <name evidence="9" type="ORF">H257_12507</name>
</gene>
<dbReference type="Pfam" id="PF12796">
    <property type="entry name" value="Ank_2"/>
    <property type="match status" value="3"/>
</dbReference>
<dbReference type="Pfam" id="PF00520">
    <property type="entry name" value="Ion_trans"/>
    <property type="match status" value="1"/>
</dbReference>
<feature type="transmembrane region" description="Helical" evidence="6">
    <location>
        <begin position="2564"/>
        <end position="2584"/>
    </location>
</feature>
<dbReference type="InterPro" id="IPR016024">
    <property type="entry name" value="ARM-type_fold"/>
</dbReference>
<feature type="transmembrane region" description="Helical" evidence="6">
    <location>
        <begin position="2764"/>
        <end position="2786"/>
    </location>
</feature>
<dbReference type="RefSeq" id="XP_009838037.1">
    <property type="nucleotide sequence ID" value="XM_009839735.1"/>
</dbReference>
<keyword evidence="2 6" id="KW-0812">Transmembrane</keyword>
<evidence type="ECO:0000256" key="5">
    <source>
        <dbReference type="PROSITE-ProRule" id="PRU00023"/>
    </source>
</evidence>
<feature type="repeat" description="ANK" evidence="5">
    <location>
        <begin position="333"/>
        <end position="365"/>
    </location>
</feature>
<comment type="subcellular location">
    <subcellularLocation>
        <location evidence="1">Membrane</location>
        <topology evidence="1">Multi-pass membrane protein</topology>
    </subcellularLocation>
</comment>
<evidence type="ECO:0000256" key="3">
    <source>
        <dbReference type="ARBA" id="ARBA00022989"/>
    </source>
</evidence>
<dbReference type="PANTHER" id="PTHR13715">
    <property type="entry name" value="RYANODINE RECEPTOR AND IP3 RECEPTOR"/>
    <property type="match status" value="1"/>
</dbReference>
<feature type="repeat" description="ANK" evidence="5">
    <location>
        <begin position="164"/>
        <end position="196"/>
    </location>
</feature>
<reference evidence="9" key="1">
    <citation type="submission" date="2013-12" db="EMBL/GenBank/DDBJ databases">
        <title>The Genome Sequence of Aphanomyces astaci APO3.</title>
        <authorList>
            <consortium name="The Broad Institute Genomics Platform"/>
            <person name="Russ C."/>
            <person name="Tyler B."/>
            <person name="van West P."/>
            <person name="Dieguez-Uribeondo J."/>
            <person name="Young S.K."/>
            <person name="Zeng Q."/>
            <person name="Gargeya S."/>
            <person name="Fitzgerald M."/>
            <person name="Abouelleil A."/>
            <person name="Alvarado L."/>
            <person name="Chapman S.B."/>
            <person name="Gainer-Dewar J."/>
            <person name="Goldberg J."/>
            <person name="Griggs A."/>
            <person name="Gujja S."/>
            <person name="Hansen M."/>
            <person name="Howarth C."/>
            <person name="Imamovic A."/>
            <person name="Ireland A."/>
            <person name="Larimer J."/>
            <person name="McCowan C."/>
            <person name="Murphy C."/>
            <person name="Pearson M."/>
            <person name="Poon T.W."/>
            <person name="Priest M."/>
            <person name="Roberts A."/>
            <person name="Saif S."/>
            <person name="Shea T."/>
            <person name="Sykes S."/>
            <person name="Wortman J."/>
            <person name="Nusbaum C."/>
            <person name="Birren B."/>
        </authorList>
    </citation>
    <scope>NUCLEOTIDE SEQUENCE [LARGE SCALE GENOMIC DNA]</scope>
    <source>
        <strain evidence="9">APO3</strain>
    </source>
</reference>
<feature type="transmembrane region" description="Helical" evidence="6">
    <location>
        <begin position="2722"/>
        <end position="2744"/>
    </location>
</feature>
<dbReference type="VEuPathDB" id="FungiDB:H257_12507"/>
<dbReference type="InterPro" id="IPR013662">
    <property type="entry name" value="RIH_assoc-dom"/>
</dbReference>
<dbReference type="Gene3D" id="2.80.10.50">
    <property type="match status" value="1"/>
</dbReference>
<keyword evidence="4 6" id="KW-0472">Membrane</keyword>
<dbReference type="Gene3D" id="1.10.287.70">
    <property type="match status" value="1"/>
</dbReference>
<dbReference type="Pfam" id="PF08454">
    <property type="entry name" value="RIH_assoc"/>
    <property type="match status" value="1"/>
</dbReference>
<evidence type="ECO:0000259" key="8">
    <source>
        <dbReference type="Pfam" id="PF08454"/>
    </source>
</evidence>
<feature type="domain" description="RyR/IP3R Homology associated" evidence="8">
    <location>
        <begin position="2149"/>
        <end position="2238"/>
    </location>
</feature>
<keyword evidence="5" id="KW-0040">ANK repeat</keyword>
<feature type="repeat" description="ANK" evidence="5">
    <location>
        <begin position="263"/>
        <end position="296"/>
    </location>
</feature>
<keyword evidence="3 6" id="KW-1133">Transmembrane helix</keyword>
<dbReference type="GO" id="GO:0006816">
    <property type="term" value="P:calcium ion transport"/>
    <property type="evidence" value="ECO:0007669"/>
    <property type="project" value="InterPro"/>
</dbReference>
<dbReference type="SUPFAM" id="SSF48371">
    <property type="entry name" value="ARM repeat"/>
    <property type="match status" value="1"/>
</dbReference>
<dbReference type="PANTHER" id="PTHR13715:SF99">
    <property type="entry name" value="INOSITOL 1,4,5-TRISPHOSPHATE RECEPTOR-LIKE PROTEIN A"/>
    <property type="match status" value="1"/>
</dbReference>
<dbReference type="STRING" id="112090.W4FXX8"/>
<dbReference type="InterPro" id="IPR005821">
    <property type="entry name" value="Ion_trans_dom"/>
</dbReference>
<dbReference type="GO" id="GO:0016020">
    <property type="term" value="C:membrane"/>
    <property type="evidence" value="ECO:0007669"/>
    <property type="project" value="UniProtKB-SubCell"/>
</dbReference>
<dbReference type="GO" id="GO:0005216">
    <property type="term" value="F:monoatomic ion channel activity"/>
    <property type="evidence" value="ECO:0007669"/>
    <property type="project" value="InterPro"/>
</dbReference>
<dbReference type="GeneID" id="20814503"/>
<dbReference type="InterPro" id="IPR002110">
    <property type="entry name" value="Ankyrin_rpt"/>
</dbReference>
<feature type="transmembrane region" description="Helical" evidence="6">
    <location>
        <begin position="2449"/>
        <end position="2467"/>
    </location>
</feature>
<organism evidence="9">
    <name type="scientific">Aphanomyces astaci</name>
    <name type="common">Crayfish plague agent</name>
    <dbReference type="NCBI Taxonomy" id="112090"/>
    <lineage>
        <taxon>Eukaryota</taxon>
        <taxon>Sar</taxon>
        <taxon>Stramenopiles</taxon>
        <taxon>Oomycota</taxon>
        <taxon>Saprolegniomycetes</taxon>
        <taxon>Saprolegniales</taxon>
        <taxon>Verrucalvaceae</taxon>
        <taxon>Aphanomyces</taxon>
    </lineage>
</organism>
<feature type="transmembrane region" description="Helical" evidence="6">
    <location>
        <begin position="2487"/>
        <end position="2512"/>
    </location>
</feature>
<dbReference type="SMART" id="SM00248">
    <property type="entry name" value="ANK"/>
    <property type="match status" value="10"/>
</dbReference>
<proteinExistence type="predicted"/>
<accession>W4FXX8</accession>
<feature type="domain" description="Ion transport" evidence="7">
    <location>
        <begin position="2655"/>
        <end position="2793"/>
    </location>
</feature>
<feature type="repeat" description="ANK" evidence="5">
    <location>
        <begin position="197"/>
        <end position="229"/>
    </location>
</feature>
<protein>
    <submittedName>
        <fullName evidence="9">Uncharacterized protein</fullName>
    </submittedName>
</protein>
<dbReference type="OrthoDB" id="300855at2759"/>
<sequence>MSAMDADDFEKMLATAIDRRDAKQVEALLSQANVNAEVFHGPVLVRSFVAAACSDTSIFHLLVQANFNVNAVDDDGDTALMVAARGIDSKLYTDEDIPVGAAFSQDCATNVRLLLEAKADVNVINKSGETALFQAVNYGGDQAIVMVKMLLEGDLCHVDVQDEDGLTPLHVAVKRGQADIVALLINRKSNVHAKTSEGKSPLHLACQYGHFAVVEILVKYQPVLNELTEDRQTPLILAASCGSMAIVRLLLDLQVDVTIKDKSGMTALHQAVYNGVELAVVEALVEAKSDIENICSDVYSADPIINDAVAQSDLNVVEYLLEQGVNIEVTNNEGYTPLIVATQFKRHDVMALLLEKNAKLEAADKNGCTALMESILKRDHIGTDLLVLHGASLHSRNKNGFSAISLAMYHDIELGKRLYSMHQKKLQSPAKTPSTTTTVMAMQKQLSSDVGRSLRVGDLIYLHVENGMVLGCDGFLHTDLHLTFPTHEWEDYIFCIHPKMSYDYVDLSLGVHPYFETTDAFSEEEREKRRNDEKLTLALQTKDLVREYSTIQLFHVKSQQYLRVNPMASTTHANVELDHLPSCYSWFQFHADKPSSDLGIMTNSPVTLASASVFSAAQAVRKSKPVTLLANHSSTTKVLLGLYTSHDPLVLRPFVWKNGEYAISGTGTRQLPLPRSYSLNFKPQVSKVNSVFHLEMSSKSSAGGVLYQLRHVSSRFLLAMQCPCAKRDHVTASLVNPESLDTWIAHLKVAYHNNTVRSDLAHHDDDHREYAFHFSHTCPKCSREWCLGTTQNKMVWNQSGEWLVGVPISTDFTKKVHHVCAWREAFLTFSHTALCFLDDTTTTENIIPQSIHAVLVASQQIHSLMETPEVDEVVSFLQQICADVEILEAMFLATSIFRSMASIEGVDELMVTFFRAMRVLVVGNDSSEIYLQEQFGDRLGQIKILTGLDMEFATKYVDARIIMTNMIAKNSGAVSHLLENINASHIVPGNWTITAQFFIALSLSERPDSLIAKKLYDHEMNVSETWVSKWETCAIHTRLDGDSICVRWCDTNEDGSAIPGMLHRSATIAAFKSQVKIEPRHVTVPLELLVDESSKPTLPPLVDEWIALYIHQLKLVSALCEKNVNVRRFFQPKFPKHVLVAGIRRESLPFAIRTLYVELLHYLYVPPTGMLDNIQLSNLFLALNIHGANPLSSHMPALYILIDATIHAVVVNNVSYFVFLRKLLSFVDSLLSVGYCGTNPAYYKQLFEALYVTGMKCDAVVKFDSNGDRSTLDPLNLSCNTTYGVANVVLCQRRLVALIRKVIRCCVATTAPGDPPVEFSHGLVQYLSNLLGHNDTLVAQEAFVTLSEILPRASFAWLRAVKPMCELVKPDDHNDSLRQIIHEAQAVFDLDAHTFHSHVQRLHTKILDEGRKKKSKASTDPLQVSIHRVKKWKRNVASNNPTLLRMLRIAQIPERTIAYLEAALARGVFVVPSNDDLALELEYYKTVVFKSTAIDNNATKGNSHFRMAKEEAVKDRATLAHHLLSLLHQFTPHLSEEFSLRLLVLVVPLVNDNFALVKDVSSLVYSMLCQPNAVVDSRYADVFKALLKHVHYNESAGQCVLHMLRESQSDEWKNQASYQLFYSEFDLKTLLVAYPKQVFVLDILCLVADGSTNERIYGHLECKSLLSLEWIVQLITHAQATPSHKRVGLALIKTLYLDSDLETGWVSTHLDTLRPAFAFCRQALSMVGSHMDVVVDGVVPFLKAWVAMVTVQSKNPVVVEFHHQLEGDMKAMISHLDQLTSQHPFMCAHAKYPLSHVVETLSQLTMCTTMALIGNTRNDMAVAYAVELKKAPPQRICYHPFVRGARALLVNHAAKLMVQDPNQLSSALVIGAFQRLQATSIPDATLLDLAIVGKHLIQVDLQASQWDQDLISLILAEQDGLSSSGNKKANHFNKWAKVTPQLHRLKAALAFRPAKAARDKTFRGKSYQSLDVQSFVDPVFVADHVNKDSSVDTFAHWKKSFEPLDLQTLMQCLVRLITRSSSSSLLGLRVFVQALTSKREAAEDRVEYDEKALLQARVEWKALLSTAVKSDVTSLVFWCIKESMEEVSNPVKSRLALNLISELLVDGFKEAQDALYAGYVGLDDHFRSYLFGFLMSHITGQSHDASIVSLTLFQLLCEGHHTNWQNIMRSGKFNRSVLDTVINLMARICKQSDNVFALKDVQVMSKVLAFLSEACQGPCLENQQFIAESVVPRLCTDISLGKPQCENGQYPLHLAKLKHNVNVLLLSMVEGRDDTLVHLHYVELIRPQDMCRVLTVNRKKIKDYRADYKYELADIVFAESIELLRLAYSLLSKATSHTVDNLFYFSKGWHDAQNEHVAFFAKQTINVEVVRGDTEIQVYFPRPRESRFLSPREQKRLMDIMEFGEDNALAAFTSPESRNIAEELRTRHILAQNATYEWMTENQTFIRQAMFVVCFYINFVMVLGLAIDPDDSEPVVHIYSYWTLSGLGGVFCILCSSLWLYNIATEMSFSYARQKLKPVKLRRMTLQDMTSEVWSAIAESCYAIGGWVAVYAAITMVYGMDDSLTYITAGVSLAYVLYIVLLAIRKVSGIFHFAYITDDKVRNRQVAISNVLFWFNAVVDTLIKDNVVVFTLYTLCAFMGLSSDVSKRAYVYYGFPLLDILAINGRLSNILKAVTSNLVPLGVTMAFGTIVIYLFSLIGFFRFQELMTNDDGPQCSSMMQCYLTYIHYGLLSGGGIGDYMSSTLAHPLDYSDQVSFFERVVYDLGFYIVILLLLINLIMGIIIDSFTSLREASEKKQEIENSICLVCNDTKDDIEYRGILLGLSNSFKKHKEEEHNLWNYLFFIMYLESKPATDLNGTESFVRQKLLAKEMSWIPKKKGNSVRAAAEAY</sequence>
<evidence type="ECO:0000256" key="4">
    <source>
        <dbReference type="ARBA" id="ARBA00023136"/>
    </source>
</evidence>
<dbReference type="Gene3D" id="1.25.40.20">
    <property type="entry name" value="Ankyrin repeat-containing domain"/>
    <property type="match status" value="3"/>
</dbReference>
<feature type="transmembrane region" description="Helical" evidence="6">
    <location>
        <begin position="2679"/>
        <end position="2701"/>
    </location>
</feature>
<feature type="repeat" description="ANK" evidence="5">
    <location>
        <begin position="300"/>
        <end position="332"/>
    </location>
</feature>
<evidence type="ECO:0000259" key="7">
    <source>
        <dbReference type="Pfam" id="PF00520"/>
    </source>
</evidence>
<evidence type="ECO:0000256" key="2">
    <source>
        <dbReference type="ARBA" id="ARBA00022692"/>
    </source>
</evidence>
<dbReference type="InterPro" id="IPR015925">
    <property type="entry name" value="Ryanodine_IP3_receptor"/>
</dbReference>